<dbReference type="EMBL" id="SRPS01000849">
    <property type="protein sequence ID" value="KAG5954320.1"/>
    <property type="molecule type" value="Genomic_DNA"/>
</dbReference>
<comment type="caution">
    <text evidence="2">The sequence shown here is derived from an EMBL/GenBank/DDBJ whole genome shotgun (WGS) entry which is preliminary data.</text>
</comment>
<feature type="compositionally biased region" description="Acidic residues" evidence="1">
    <location>
        <begin position="278"/>
        <end position="290"/>
    </location>
</feature>
<dbReference type="OrthoDB" id="10598442at2759"/>
<name>A0A9P7ML25_9HYPO</name>
<sequence>MHWTNSSPHRLDRDNGPGNSHILSSQSSPPNHHQHVPRQIGFLSVNPERPLDRSNDHPSLRAPGATPSPSTQPGPSSQHGVPRKTGFPDVRCPQPNPFNSRSLSRTPVDQHGPDYEGWGLPVPVQQYHDIRECDTRYLYGARHQYGPDPLVYPGHGYQTYGPPPYGPYGHYPYRPPPYNYHDYGRAPHRQHPYEPVPHGHQGFYDQPRPLWEYGYPIPDDSRYFTERPSRPEIEDRQTTRQIEPSSDDVPTTFAMPASTSAISEHAKFDLCYMEDDFSDEDLSDEDDTADFIDKDTASLPDEGLNTEENLPEESLSE</sequence>
<feature type="region of interest" description="Disordered" evidence="1">
    <location>
        <begin position="278"/>
        <end position="317"/>
    </location>
</feature>
<feature type="region of interest" description="Disordered" evidence="1">
    <location>
        <begin position="1"/>
        <end position="117"/>
    </location>
</feature>
<protein>
    <submittedName>
        <fullName evidence="2">Uncharacterized protein</fullName>
    </submittedName>
</protein>
<dbReference type="Proteomes" id="UP000784919">
    <property type="component" value="Unassembled WGS sequence"/>
</dbReference>
<gene>
    <name evidence="2" type="ORF">E4U56_007977</name>
</gene>
<feature type="non-terminal residue" evidence="2">
    <location>
        <position position="317"/>
    </location>
</feature>
<reference evidence="2" key="1">
    <citation type="journal article" date="2020" name="bioRxiv">
        <title>Whole genome comparisons of ergot fungi reveals the divergence and evolution of species within the genus Claviceps are the result of varying mechanisms driving genome evolution and host range expansion.</title>
        <authorList>
            <person name="Wyka S.A."/>
            <person name="Mondo S.J."/>
            <person name="Liu M."/>
            <person name="Dettman J."/>
            <person name="Nalam V."/>
            <person name="Broders K.D."/>
        </authorList>
    </citation>
    <scope>NUCLEOTIDE SEQUENCE</scope>
    <source>
        <strain evidence="2">CCC 1102</strain>
    </source>
</reference>
<feature type="compositionally biased region" description="Polar residues" evidence="1">
    <location>
        <begin position="97"/>
        <end position="107"/>
    </location>
</feature>
<feature type="region of interest" description="Disordered" evidence="1">
    <location>
        <begin position="225"/>
        <end position="253"/>
    </location>
</feature>
<proteinExistence type="predicted"/>
<organism evidence="2 3">
    <name type="scientific">Claviceps arundinis</name>
    <dbReference type="NCBI Taxonomy" id="1623583"/>
    <lineage>
        <taxon>Eukaryota</taxon>
        <taxon>Fungi</taxon>
        <taxon>Dikarya</taxon>
        <taxon>Ascomycota</taxon>
        <taxon>Pezizomycotina</taxon>
        <taxon>Sordariomycetes</taxon>
        <taxon>Hypocreomycetidae</taxon>
        <taxon>Hypocreales</taxon>
        <taxon>Clavicipitaceae</taxon>
        <taxon>Claviceps</taxon>
    </lineage>
</organism>
<feature type="compositionally biased region" description="Low complexity" evidence="1">
    <location>
        <begin position="62"/>
        <end position="78"/>
    </location>
</feature>
<evidence type="ECO:0000313" key="3">
    <source>
        <dbReference type="Proteomes" id="UP000784919"/>
    </source>
</evidence>
<feature type="compositionally biased region" description="Basic and acidic residues" evidence="1">
    <location>
        <begin position="225"/>
        <end position="238"/>
    </location>
</feature>
<feature type="compositionally biased region" description="Basic and acidic residues" evidence="1">
    <location>
        <begin position="49"/>
        <end position="59"/>
    </location>
</feature>
<dbReference type="AlphaFoldDB" id="A0A9P7ML25"/>
<evidence type="ECO:0000313" key="2">
    <source>
        <dbReference type="EMBL" id="KAG5954320.1"/>
    </source>
</evidence>
<evidence type="ECO:0000256" key="1">
    <source>
        <dbReference type="SAM" id="MobiDB-lite"/>
    </source>
</evidence>
<accession>A0A9P7ML25</accession>